<comment type="caution">
    <text evidence="1">The sequence shown here is derived from an EMBL/GenBank/DDBJ whole genome shotgun (WGS) entry which is preliminary data.</text>
</comment>
<dbReference type="InterPro" id="IPR030972">
    <property type="entry name" value="UrcA_uranyl"/>
</dbReference>
<protein>
    <submittedName>
        <fullName evidence="1">UrcA family protein</fullName>
    </submittedName>
</protein>
<proteinExistence type="predicted"/>
<dbReference type="AlphaFoldDB" id="A0A7C9GRG8"/>
<keyword evidence="2" id="KW-1185">Reference proteome</keyword>
<name>A0A7C9GRG8_9SPHN</name>
<evidence type="ECO:0000313" key="2">
    <source>
        <dbReference type="Proteomes" id="UP000481327"/>
    </source>
</evidence>
<dbReference type="NCBIfam" id="TIGR04433">
    <property type="entry name" value="UrcA_uranyl"/>
    <property type="match status" value="1"/>
</dbReference>
<sequence>MPRNRAGHRRRWWMRSVAMTNNRRLASCIIAATVLVTSIPVLAGPTDTYESVNVDTRGLDLSSPEGAQQLMRRVDYSINKACGPVEFMSRDLAAPREACRAEARAAVAPQLRRLLARTSPRVATN</sequence>
<accession>A0A7C9GRG8</accession>
<reference evidence="1 2" key="1">
    <citation type="submission" date="2019-09" db="EMBL/GenBank/DDBJ databases">
        <title>Polymorphobacter sp. isolated from a lake in China.</title>
        <authorList>
            <person name="Liu Z."/>
        </authorList>
    </citation>
    <scope>NUCLEOTIDE SEQUENCE [LARGE SCALE GENOMIC DNA]</scope>
    <source>
        <strain evidence="1 2">D40P</strain>
    </source>
</reference>
<gene>
    <name evidence="1" type="ORF">F3168_14960</name>
</gene>
<evidence type="ECO:0000313" key="1">
    <source>
        <dbReference type="EMBL" id="MQT18553.1"/>
    </source>
</evidence>
<dbReference type="Proteomes" id="UP000481327">
    <property type="component" value="Unassembled WGS sequence"/>
</dbReference>
<dbReference type="EMBL" id="WIOL01000008">
    <property type="protein sequence ID" value="MQT18553.1"/>
    <property type="molecule type" value="Genomic_DNA"/>
</dbReference>
<organism evidence="1 2">
    <name type="scientific">Sandarakinorhabdus fusca</name>
    <dbReference type="NCBI Taxonomy" id="1439888"/>
    <lineage>
        <taxon>Bacteria</taxon>
        <taxon>Pseudomonadati</taxon>
        <taxon>Pseudomonadota</taxon>
        <taxon>Alphaproteobacteria</taxon>
        <taxon>Sphingomonadales</taxon>
        <taxon>Sphingosinicellaceae</taxon>
        <taxon>Sandarakinorhabdus</taxon>
    </lineage>
</organism>